<dbReference type="EMBL" id="QXHD01000004">
    <property type="protein sequence ID" value="NEZ58171.1"/>
    <property type="molecule type" value="Genomic_DNA"/>
</dbReference>
<evidence type="ECO:0000313" key="1">
    <source>
        <dbReference type="EMBL" id="NEZ58171.1"/>
    </source>
</evidence>
<dbReference type="InterPro" id="IPR037219">
    <property type="entry name" value="Peptidase_M41-like"/>
</dbReference>
<dbReference type="GO" id="GO:0004222">
    <property type="term" value="F:metalloendopeptidase activity"/>
    <property type="evidence" value="ECO:0007669"/>
    <property type="project" value="InterPro"/>
</dbReference>
<dbReference type="Proteomes" id="UP000481033">
    <property type="component" value="Unassembled WGS sequence"/>
</dbReference>
<dbReference type="GO" id="GO:0004176">
    <property type="term" value="F:ATP-dependent peptidase activity"/>
    <property type="evidence" value="ECO:0007669"/>
    <property type="project" value="InterPro"/>
</dbReference>
<evidence type="ECO:0000313" key="2">
    <source>
        <dbReference type="Proteomes" id="UP000481033"/>
    </source>
</evidence>
<proteinExistence type="predicted"/>
<protein>
    <recommendedName>
        <fullName evidence="3">Peptidase M41 domain-containing protein</fullName>
    </recommendedName>
</protein>
<comment type="caution">
    <text evidence="1">The sequence shown here is derived from an EMBL/GenBank/DDBJ whole genome shotgun (WGS) entry which is preliminary data.</text>
</comment>
<name>A0A6M0RR39_9CYAN</name>
<dbReference type="GO" id="GO:0006508">
    <property type="term" value="P:proteolysis"/>
    <property type="evidence" value="ECO:0007669"/>
    <property type="project" value="InterPro"/>
</dbReference>
<gene>
    <name evidence="1" type="ORF">DXZ20_21490</name>
</gene>
<dbReference type="SUPFAM" id="SSF140990">
    <property type="entry name" value="FtsH protease domain-like"/>
    <property type="match status" value="1"/>
</dbReference>
<keyword evidence="2" id="KW-1185">Reference proteome</keyword>
<dbReference type="AlphaFoldDB" id="A0A6M0RR39"/>
<sequence length="192" mass="21312">MIPTKRSLTAIHEASHCCLYTAFGVVINGVRINPDGTGRVHRYNFEPPQEPFPLMINAQNGAISIAGVVGEAIHEHGEVELNAILTKLTFGGGQSDYDRIQQCGVDHLIEALMTFSSSALMEHWGKVLRLAARLDQVQYLDSDEISSELPYVCDVSRYSAQLQKEIDSCGTRWPWNPSIKRGLMRVSSALLR</sequence>
<reference evidence="1 2" key="1">
    <citation type="journal article" date="2020" name="Microb. Ecol.">
        <title>Ecogenomics of the Marine Benthic Filamentous Cyanobacterium Adonisia.</title>
        <authorList>
            <person name="Walter J.M."/>
            <person name="Coutinho F.H."/>
            <person name="Leomil L."/>
            <person name="Hargreaves P.I."/>
            <person name="Campeao M.E."/>
            <person name="Vieira V.V."/>
            <person name="Silva B.S."/>
            <person name="Fistarol G.O."/>
            <person name="Salomon P.S."/>
            <person name="Sawabe T."/>
            <person name="Mino S."/>
            <person name="Hosokawa M."/>
            <person name="Miyashita H."/>
            <person name="Maruyama F."/>
            <person name="van Verk M.C."/>
            <person name="Dutilh B.E."/>
            <person name="Thompson C.C."/>
            <person name="Thompson F.L."/>
        </authorList>
    </citation>
    <scope>NUCLEOTIDE SEQUENCE [LARGE SCALE GENOMIC DNA]</scope>
    <source>
        <strain evidence="1 2">CCMR0081</strain>
    </source>
</reference>
<evidence type="ECO:0008006" key="3">
    <source>
        <dbReference type="Google" id="ProtNLM"/>
    </source>
</evidence>
<dbReference type="GO" id="GO:0005524">
    <property type="term" value="F:ATP binding"/>
    <property type="evidence" value="ECO:0007669"/>
    <property type="project" value="InterPro"/>
</dbReference>
<organism evidence="1 2">
    <name type="scientific">Adonisia turfae CCMR0081</name>
    <dbReference type="NCBI Taxonomy" id="2292702"/>
    <lineage>
        <taxon>Bacteria</taxon>
        <taxon>Bacillati</taxon>
        <taxon>Cyanobacteriota</taxon>
        <taxon>Adonisia</taxon>
        <taxon>Adonisia turfae</taxon>
    </lineage>
</organism>
<accession>A0A6M0RR39</accession>